<protein>
    <submittedName>
        <fullName evidence="3">Uncharacterized protein</fullName>
    </submittedName>
</protein>
<evidence type="ECO:0000256" key="1">
    <source>
        <dbReference type="SAM" id="MobiDB-lite"/>
    </source>
</evidence>
<reference evidence="3 4" key="1">
    <citation type="journal article" date="2019" name="Nat. Microbiol.">
        <title>Mediterranean grassland soil C-N compound turnover is dependent on rainfall and depth, and is mediated by genomically divergent microorganisms.</title>
        <authorList>
            <person name="Diamond S."/>
            <person name="Andeer P.F."/>
            <person name="Li Z."/>
            <person name="Crits-Christoph A."/>
            <person name="Burstein D."/>
            <person name="Anantharaman K."/>
            <person name="Lane K.R."/>
            <person name="Thomas B.C."/>
            <person name="Pan C."/>
            <person name="Northen T.R."/>
            <person name="Banfield J.F."/>
        </authorList>
    </citation>
    <scope>NUCLEOTIDE SEQUENCE [LARGE SCALE GENOMIC DNA]</scope>
    <source>
        <strain evidence="3">WS_9</strain>
    </source>
</reference>
<dbReference type="EMBL" id="VBOZ01000014">
    <property type="protein sequence ID" value="TMQ65224.1"/>
    <property type="molecule type" value="Genomic_DNA"/>
</dbReference>
<dbReference type="PROSITE" id="PS51257">
    <property type="entry name" value="PROKAR_LIPOPROTEIN"/>
    <property type="match status" value="1"/>
</dbReference>
<proteinExistence type="predicted"/>
<gene>
    <name evidence="3" type="ORF">E6K79_05515</name>
</gene>
<feature type="signal peptide" evidence="2">
    <location>
        <begin position="1"/>
        <end position="22"/>
    </location>
</feature>
<comment type="caution">
    <text evidence="3">The sequence shown here is derived from an EMBL/GenBank/DDBJ whole genome shotgun (WGS) entry which is preliminary data.</text>
</comment>
<name>A0A538TNN2_UNCEI</name>
<feature type="chain" id="PRO_5021988731" evidence="2">
    <location>
        <begin position="23"/>
        <end position="364"/>
    </location>
</feature>
<sequence>MRFPDPAPRMFLLLPLCLVLIAAGCSDSRDPLGPSQTKGAAALSDALQPGSDASTEAGRLKPTLSNIWPNDDGRSWTFRIQERSWRNQFTVRAYPTPAQVPPVPSLDDVAVLLRWLPIGPNAVVSTAGYRMQFNGTRTTASGAVGQNLETTVLEAPSPAEPPTNSVAGVPMPTGFLRALSVARPDLAPKIARRWPAAAARAFSAATATSVRAPDFLFGYAWVKTSEFIGSYGDVSTQLAWKYLVADLTRGSTFSLQLVPDLASDIFLHARVLREPKPINGANRLRSALQVLYVIDFGVSLATDVNGNVTGYYRVYSYGTVDYIAGVGPVASYERAYVAPGMPLDPGQYDQTISLAATVARPQLP</sequence>
<keyword evidence="2" id="KW-0732">Signal</keyword>
<feature type="region of interest" description="Disordered" evidence="1">
    <location>
        <begin position="30"/>
        <end position="58"/>
    </location>
</feature>
<evidence type="ECO:0000313" key="3">
    <source>
        <dbReference type="EMBL" id="TMQ65224.1"/>
    </source>
</evidence>
<evidence type="ECO:0000256" key="2">
    <source>
        <dbReference type="SAM" id="SignalP"/>
    </source>
</evidence>
<accession>A0A538TNN2</accession>
<dbReference type="Proteomes" id="UP000317691">
    <property type="component" value="Unassembled WGS sequence"/>
</dbReference>
<evidence type="ECO:0000313" key="4">
    <source>
        <dbReference type="Proteomes" id="UP000317691"/>
    </source>
</evidence>
<organism evidence="3 4">
    <name type="scientific">Eiseniibacteriota bacterium</name>
    <dbReference type="NCBI Taxonomy" id="2212470"/>
    <lineage>
        <taxon>Bacteria</taxon>
        <taxon>Candidatus Eiseniibacteriota</taxon>
    </lineage>
</organism>
<dbReference type="AlphaFoldDB" id="A0A538TNN2"/>